<sequence>MNFSIIILKDKKFMHSSLQITNSPNLLFIKQSQTIIDLCLLLKTR</sequence>
<accession>A0A9N9F4K7</accession>
<comment type="caution">
    <text evidence="1">The sequence shown here is derived from an EMBL/GenBank/DDBJ whole genome shotgun (WGS) entry which is preliminary data.</text>
</comment>
<gene>
    <name evidence="1" type="ORF">FMOSSE_LOCUS4489</name>
</gene>
<dbReference type="EMBL" id="CAJVPP010000760">
    <property type="protein sequence ID" value="CAG8510066.1"/>
    <property type="molecule type" value="Genomic_DNA"/>
</dbReference>
<reference evidence="1" key="1">
    <citation type="submission" date="2021-06" db="EMBL/GenBank/DDBJ databases">
        <authorList>
            <person name="Kallberg Y."/>
            <person name="Tangrot J."/>
            <person name="Rosling A."/>
        </authorList>
    </citation>
    <scope>NUCLEOTIDE SEQUENCE</scope>
    <source>
        <strain evidence="1">87-6 pot B 2015</strain>
    </source>
</reference>
<protein>
    <submittedName>
        <fullName evidence="1">5233_t:CDS:1</fullName>
    </submittedName>
</protein>
<name>A0A9N9F4K7_FUNMO</name>
<evidence type="ECO:0000313" key="2">
    <source>
        <dbReference type="Proteomes" id="UP000789375"/>
    </source>
</evidence>
<dbReference type="Proteomes" id="UP000789375">
    <property type="component" value="Unassembled WGS sequence"/>
</dbReference>
<dbReference type="AlphaFoldDB" id="A0A9N9F4K7"/>
<proteinExistence type="predicted"/>
<organism evidence="1 2">
    <name type="scientific">Funneliformis mosseae</name>
    <name type="common">Endomycorrhizal fungus</name>
    <name type="synonym">Glomus mosseae</name>
    <dbReference type="NCBI Taxonomy" id="27381"/>
    <lineage>
        <taxon>Eukaryota</taxon>
        <taxon>Fungi</taxon>
        <taxon>Fungi incertae sedis</taxon>
        <taxon>Mucoromycota</taxon>
        <taxon>Glomeromycotina</taxon>
        <taxon>Glomeromycetes</taxon>
        <taxon>Glomerales</taxon>
        <taxon>Glomeraceae</taxon>
        <taxon>Funneliformis</taxon>
    </lineage>
</organism>
<keyword evidence="2" id="KW-1185">Reference proteome</keyword>
<evidence type="ECO:0000313" key="1">
    <source>
        <dbReference type="EMBL" id="CAG8510066.1"/>
    </source>
</evidence>